<dbReference type="Pfam" id="PF00849">
    <property type="entry name" value="PseudoU_synth_2"/>
    <property type="match status" value="1"/>
</dbReference>
<dbReference type="Pfam" id="PF01479">
    <property type="entry name" value="S4"/>
    <property type="match status" value="1"/>
</dbReference>
<feature type="domain" description="RNA-binding S4" evidence="8">
    <location>
        <begin position="13"/>
        <end position="70"/>
    </location>
</feature>
<sequence length="257" mass="27832">MAFTRTYDGDEPVRINKWLGQTGVCSRREAEGLIGQGLVRIDGEVVTDPGRKIEPGQTLILSDAAEAELASGVTIVLHKPVGYVSGQPEPGKIPAVRLLTGANRMGAGQVPAKDASLPPIGRLDEDSRGLLLLSTDGVVAKAVIGPQSELDKEYLVTVRGPITERKLSLLRHGLELDDRQLKPARVTVVQGQTMRFILTEGRNRQIRRMCDLVELRVTDLHRVRIGPLALGDLPEGKWRMLTADERSALISGSGAAQ</sequence>
<comment type="catalytic activity">
    <reaction evidence="5">
        <text>uridine(2604) in 23S rRNA = pseudouridine(2604) in 23S rRNA</text>
        <dbReference type="Rhea" id="RHEA:38875"/>
        <dbReference type="Rhea" id="RHEA-COMP:10093"/>
        <dbReference type="Rhea" id="RHEA-COMP:10094"/>
        <dbReference type="ChEBI" id="CHEBI:65314"/>
        <dbReference type="ChEBI" id="CHEBI:65315"/>
        <dbReference type="EC" id="5.4.99.21"/>
    </reaction>
</comment>
<keyword evidence="3 7" id="KW-0413">Isomerase</keyword>
<evidence type="ECO:0000313" key="10">
    <source>
        <dbReference type="Proteomes" id="UP000016569"/>
    </source>
</evidence>
<dbReference type="InterPro" id="IPR000748">
    <property type="entry name" value="PsdUridine_synth_RsuA/RluB/E/F"/>
</dbReference>
<dbReference type="EC" id="5.4.99.-" evidence="7"/>
<reference evidence="10" key="1">
    <citation type="journal article" date="2013" name="Genome Announc.">
        <title>Draft Genome Sequence of the Dimorphic Prosthecate Bacterium Brevundimonas abyssalis TAR-001T.</title>
        <authorList>
            <person name="Tsubouchi T."/>
            <person name="Nishi S."/>
            <person name="Usui K."/>
            <person name="Shimane Y."/>
            <person name="Takaki Y."/>
            <person name="Maruyama T."/>
            <person name="Hatada Y."/>
        </authorList>
    </citation>
    <scope>NUCLEOTIDE SEQUENCE [LARGE SCALE GENOMIC DNA]</scope>
    <source>
        <strain evidence="10">TAR-001</strain>
    </source>
</reference>
<dbReference type="PANTHER" id="PTHR47683">
    <property type="entry name" value="PSEUDOURIDINE SYNTHASE FAMILY PROTEIN-RELATED"/>
    <property type="match status" value="1"/>
</dbReference>
<evidence type="ECO:0000256" key="7">
    <source>
        <dbReference type="RuleBase" id="RU003887"/>
    </source>
</evidence>
<dbReference type="InterPro" id="IPR036986">
    <property type="entry name" value="S4_RNA-bd_sf"/>
</dbReference>
<evidence type="ECO:0000256" key="6">
    <source>
        <dbReference type="PROSITE-ProRule" id="PRU00182"/>
    </source>
</evidence>
<dbReference type="InterPro" id="IPR020103">
    <property type="entry name" value="PsdUridine_synth_cat_dom_sf"/>
</dbReference>
<dbReference type="CDD" id="cd00165">
    <property type="entry name" value="S4"/>
    <property type="match status" value="1"/>
</dbReference>
<comment type="catalytic activity">
    <reaction evidence="1">
        <text>a uridine in RNA = a pseudouridine in RNA</text>
        <dbReference type="Rhea" id="RHEA:48348"/>
        <dbReference type="Rhea" id="RHEA-COMP:12068"/>
        <dbReference type="Rhea" id="RHEA-COMP:12069"/>
        <dbReference type="ChEBI" id="CHEBI:65314"/>
        <dbReference type="ChEBI" id="CHEBI:65315"/>
    </reaction>
</comment>
<keyword evidence="6" id="KW-0694">RNA-binding</keyword>
<evidence type="ECO:0000259" key="8">
    <source>
        <dbReference type="SMART" id="SM00363"/>
    </source>
</evidence>
<protein>
    <recommendedName>
        <fullName evidence="7">Pseudouridine synthase</fullName>
        <ecNumber evidence="7">5.4.99.-</ecNumber>
    </recommendedName>
</protein>
<dbReference type="AlphaFoldDB" id="A0A8E0KK65"/>
<proteinExistence type="inferred from homology"/>
<dbReference type="OrthoDB" id="9807213at2"/>
<dbReference type="RefSeq" id="WP_021696043.1">
    <property type="nucleotide sequence ID" value="NZ_BATC01000002.1"/>
</dbReference>
<dbReference type="PROSITE" id="PS01149">
    <property type="entry name" value="PSI_RSU"/>
    <property type="match status" value="1"/>
</dbReference>
<dbReference type="InterPro" id="IPR018496">
    <property type="entry name" value="PsdUridine_synth_RsuA/RluB_CS"/>
</dbReference>
<dbReference type="InterPro" id="IPR020094">
    <property type="entry name" value="TruA/RsuA/RluB/E/F_N"/>
</dbReference>
<dbReference type="GO" id="GO:0005829">
    <property type="term" value="C:cytosol"/>
    <property type="evidence" value="ECO:0007669"/>
    <property type="project" value="UniProtKB-ARBA"/>
</dbReference>
<dbReference type="Gene3D" id="3.10.290.10">
    <property type="entry name" value="RNA-binding S4 domain"/>
    <property type="match status" value="1"/>
</dbReference>
<dbReference type="PROSITE" id="PS50889">
    <property type="entry name" value="S4"/>
    <property type="match status" value="1"/>
</dbReference>
<name>A0A8E0KK65_9CAUL</name>
<evidence type="ECO:0000256" key="1">
    <source>
        <dbReference type="ARBA" id="ARBA00000073"/>
    </source>
</evidence>
<dbReference type="FunFam" id="3.30.70.1560:FF:000001">
    <property type="entry name" value="Pseudouridine synthase"/>
    <property type="match status" value="1"/>
</dbReference>
<dbReference type="Proteomes" id="UP000016569">
    <property type="component" value="Unassembled WGS sequence"/>
</dbReference>
<evidence type="ECO:0000256" key="4">
    <source>
        <dbReference type="ARBA" id="ARBA00036390"/>
    </source>
</evidence>
<keyword evidence="10" id="KW-1185">Reference proteome</keyword>
<dbReference type="InterPro" id="IPR050343">
    <property type="entry name" value="RsuA_PseudoU_synthase"/>
</dbReference>
<dbReference type="GO" id="GO:0000455">
    <property type="term" value="P:enzyme-directed rRNA pseudouridine synthesis"/>
    <property type="evidence" value="ECO:0007669"/>
    <property type="project" value="UniProtKB-ARBA"/>
</dbReference>
<evidence type="ECO:0000256" key="3">
    <source>
        <dbReference type="ARBA" id="ARBA00023235"/>
    </source>
</evidence>
<evidence type="ECO:0000256" key="2">
    <source>
        <dbReference type="ARBA" id="ARBA00008348"/>
    </source>
</evidence>
<dbReference type="PANTHER" id="PTHR47683:SF2">
    <property type="entry name" value="RNA-BINDING S4 DOMAIN-CONTAINING PROTEIN"/>
    <property type="match status" value="1"/>
</dbReference>
<organism evidence="9 10">
    <name type="scientific">Brevundimonas abyssalis TAR-001</name>
    <dbReference type="NCBI Taxonomy" id="1391729"/>
    <lineage>
        <taxon>Bacteria</taxon>
        <taxon>Pseudomonadati</taxon>
        <taxon>Pseudomonadota</taxon>
        <taxon>Alphaproteobacteria</taxon>
        <taxon>Caulobacterales</taxon>
        <taxon>Caulobacteraceae</taxon>
        <taxon>Brevundimonas</taxon>
    </lineage>
</organism>
<dbReference type="GO" id="GO:0003723">
    <property type="term" value="F:RNA binding"/>
    <property type="evidence" value="ECO:0007669"/>
    <property type="project" value="UniProtKB-KW"/>
</dbReference>
<dbReference type="Gene3D" id="3.30.70.1560">
    <property type="entry name" value="Alpha-L RNA-binding motif"/>
    <property type="match status" value="1"/>
</dbReference>
<comment type="caution">
    <text evidence="9">The sequence shown here is derived from an EMBL/GenBank/DDBJ whole genome shotgun (WGS) entry which is preliminary data.</text>
</comment>
<accession>A0A8E0KK65</accession>
<dbReference type="EMBL" id="BATC01000002">
    <property type="protein sequence ID" value="GAD57947.1"/>
    <property type="molecule type" value="Genomic_DNA"/>
</dbReference>
<dbReference type="SMART" id="SM00363">
    <property type="entry name" value="S4"/>
    <property type="match status" value="1"/>
</dbReference>
<dbReference type="Gene3D" id="3.30.70.580">
    <property type="entry name" value="Pseudouridine synthase I, catalytic domain, N-terminal subdomain"/>
    <property type="match status" value="1"/>
</dbReference>
<dbReference type="SUPFAM" id="SSF55120">
    <property type="entry name" value="Pseudouridine synthase"/>
    <property type="match status" value="1"/>
</dbReference>
<dbReference type="InterPro" id="IPR002942">
    <property type="entry name" value="S4_RNA-bd"/>
</dbReference>
<dbReference type="SUPFAM" id="SSF55174">
    <property type="entry name" value="Alpha-L RNA-binding motif"/>
    <property type="match status" value="1"/>
</dbReference>
<evidence type="ECO:0000256" key="5">
    <source>
        <dbReference type="ARBA" id="ARBA00036535"/>
    </source>
</evidence>
<evidence type="ECO:0000313" key="9">
    <source>
        <dbReference type="EMBL" id="GAD57947.1"/>
    </source>
</evidence>
<dbReference type="NCBIfam" id="TIGR00093">
    <property type="entry name" value="pseudouridine synthase"/>
    <property type="match status" value="1"/>
</dbReference>
<comment type="similarity">
    <text evidence="2 7">Belongs to the pseudouridine synthase RsuA family.</text>
</comment>
<gene>
    <name evidence="9" type="ORF">MBEBAB_0197</name>
</gene>
<dbReference type="InterPro" id="IPR042092">
    <property type="entry name" value="PsdUridine_s_RsuA/RluB/E/F_cat"/>
</dbReference>
<dbReference type="GO" id="GO:0160138">
    <property type="term" value="F:23S rRNA pseudouridine(2604) synthase activity"/>
    <property type="evidence" value="ECO:0007669"/>
    <property type="project" value="UniProtKB-EC"/>
</dbReference>
<comment type="catalytic activity">
    <reaction evidence="4">
        <text>uridine(35) in tRNA(Tyr) = pseudouridine(35) in tRNA(Tyr)</text>
        <dbReference type="Rhea" id="RHEA:60556"/>
        <dbReference type="Rhea" id="RHEA-COMP:15607"/>
        <dbReference type="Rhea" id="RHEA-COMP:15608"/>
        <dbReference type="ChEBI" id="CHEBI:65314"/>
        <dbReference type="ChEBI" id="CHEBI:65315"/>
    </reaction>
</comment>
<dbReference type="InterPro" id="IPR006145">
    <property type="entry name" value="PsdUridine_synth_RsuA/RluA"/>
</dbReference>